<dbReference type="RefSeq" id="WP_081694537.1">
    <property type="nucleotide sequence ID" value="NZ_CZCZ02000002.1"/>
</dbReference>
<gene>
    <name evidence="3" type="ORF">PLAN_MP30077</name>
</gene>
<dbReference type="PROSITE" id="PS00092">
    <property type="entry name" value="N6_MTASE"/>
    <property type="match status" value="1"/>
</dbReference>
<evidence type="ECO:0000313" key="3">
    <source>
        <dbReference type="EMBL" id="CAC5339801.1"/>
    </source>
</evidence>
<name>A0A6J7ZEK3_PLARU</name>
<dbReference type="AlphaFoldDB" id="A0A6J7ZEK3"/>
<accession>A0A6J7ZEK3</accession>
<dbReference type="Gene3D" id="3.40.50.150">
    <property type="entry name" value="Vaccinia Virus protein VP39"/>
    <property type="match status" value="2"/>
</dbReference>
<dbReference type="InterPro" id="IPR002052">
    <property type="entry name" value="DNA_methylase_N6_adenine_CS"/>
</dbReference>
<evidence type="ECO:0000313" key="4">
    <source>
        <dbReference type="Proteomes" id="UP000196521"/>
    </source>
</evidence>
<dbReference type="GO" id="GO:0003676">
    <property type="term" value="F:nucleic acid binding"/>
    <property type="evidence" value="ECO:0007669"/>
    <property type="project" value="InterPro"/>
</dbReference>
<feature type="compositionally biased region" description="Basic and acidic residues" evidence="1">
    <location>
        <begin position="286"/>
        <end position="309"/>
    </location>
</feature>
<organism evidence="3 4">
    <name type="scientific">Planktothrix rubescens CCAP 1459/22</name>
    <dbReference type="NCBI Taxonomy" id="329571"/>
    <lineage>
        <taxon>Bacteria</taxon>
        <taxon>Bacillati</taxon>
        <taxon>Cyanobacteriota</taxon>
        <taxon>Cyanophyceae</taxon>
        <taxon>Oscillatoriophycideae</taxon>
        <taxon>Oscillatoriales</taxon>
        <taxon>Microcoleaceae</taxon>
        <taxon>Planktothrix</taxon>
    </lineage>
</organism>
<sequence>MSQPPRPAVFIEKIMPVKLLNEQVYFEHGGNPFKGLHRWYSRKPLSFSRASVLASILPADIDIKEFELLLGLNPGVETKLYKTPPTSAIIKKVQDYCEQTWGTRTPTILDAFAGGGSIPFEAARYGLNVLASDLNPVAVVTMKAAMEYPLKFGPDLQEDIDKWVQWVGDEAEKRLAEFFPSLPGETVQNYLWAHTVVCPNCQSVVPLSPNWWLYKRPEKQNLHKWCAVKPIPNLEQKRVDFELIKGKKGKGSTIVYKPNQNPPAVRASRSLNTPNINANPDQISDSLKDDNDYKNNKDDNDYKNNKDDNDYNGVSEQDVRTAADNDDNKISERDVRTAADNIELEYDPDTTTTISRGVGKCPNCGNVIDDDVIKSQAQNGNFGYQLYAVAYKKGKGSLEFRIPESIDFDGIDKAENYINQKLLDFNSNDILPKVDIIFGEKTKELIRYGMDTWDKLFNPRQLLTLVTYVEIINEAKALIQVEYEWEKVEAVSTYLALVLDRCADKNCRLSYWQSSRAMAHAYSVQHALNLMWNYPEINGAGELWYWCADAFASDYKNLCSLFGTKPHSTGLSGIEKYDPKTIQINSASADSLYHISDHSVDAIITDPPYYSTIQYAELSDFFYVWQKRTLGNIFPDLFFNELTDKDREAVANPSRFRNMGENPEKLANQDYEAKMALAFGEYYRVLRPDGVMTVQFNHKDPGAWDVLAKSLIDAGFEITASWAVSTENPQNLHQAQKNSVSSTVLLVCRKRDPNAEQAWWDDLRREVANLVESRAPEFEANDITGIDLYLSAFGPALNVFSRSYPILDSSGEEVRPEQAFEAARKAIANYRFRKLVETDTAGFDALTQWYLLAWDAFAAREFPFDEARQLALAIGGFNVADLAKVHKLIDSASGTCKLLTPQQRFKKRAFSVNPSEFALTYLVDGLHAVIAIYEEEDVTSVRRFMEVTGLVSNDLFMRTIEVALKVIPRIGDEKKCLIEQKVLLDLWLAMDEIKGKVKIYDQLELPLGQLSLDFE</sequence>
<evidence type="ECO:0000256" key="1">
    <source>
        <dbReference type="SAM" id="MobiDB-lite"/>
    </source>
</evidence>
<comment type="caution">
    <text evidence="3">The sequence shown here is derived from an EMBL/GenBank/DDBJ whole genome shotgun (WGS) entry which is preliminary data.</text>
</comment>
<feature type="compositionally biased region" description="Polar residues" evidence="1">
    <location>
        <begin position="269"/>
        <end position="285"/>
    </location>
</feature>
<reference evidence="3" key="1">
    <citation type="submission" date="2020-05" db="EMBL/GenBank/DDBJ databases">
        <authorList>
            <consortium name="Genoscope - CEA"/>
            <person name="William W."/>
        </authorList>
    </citation>
    <scope>NUCLEOTIDE SEQUENCE [LARGE SCALE GENOMIC DNA]</scope>
    <source>
        <strain evidence="3">PCC 7821</strain>
    </source>
</reference>
<dbReference type="EMBL" id="CZCZ02000002">
    <property type="protein sequence ID" value="CAC5339801.1"/>
    <property type="molecule type" value="Genomic_DNA"/>
</dbReference>
<dbReference type="InterPro" id="IPR029063">
    <property type="entry name" value="SAM-dependent_MTases_sf"/>
</dbReference>
<dbReference type="GO" id="GO:0032259">
    <property type="term" value="P:methylation"/>
    <property type="evidence" value="ECO:0007669"/>
    <property type="project" value="InterPro"/>
</dbReference>
<keyword evidence="4" id="KW-1185">Reference proteome</keyword>
<dbReference type="Proteomes" id="UP000196521">
    <property type="component" value="Unassembled WGS sequence"/>
</dbReference>
<feature type="region of interest" description="Disordered" evidence="1">
    <location>
        <begin position="252"/>
        <end position="329"/>
    </location>
</feature>
<protein>
    <recommendedName>
        <fullName evidence="2">DUF1156 domain-containing protein</fullName>
    </recommendedName>
</protein>
<feature type="domain" description="DUF1156" evidence="2">
    <location>
        <begin position="16"/>
        <end position="60"/>
    </location>
</feature>
<dbReference type="GO" id="GO:0008168">
    <property type="term" value="F:methyltransferase activity"/>
    <property type="evidence" value="ECO:0007669"/>
    <property type="project" value="InterPro"/>
</dbReference>
<proteinExistence type="predicted"/>
<evidence type="ECO:0000259" key="2">
    <source>
        <dbReference type="Pfam" id="PF06634"/>
    </source>
</evidence>
<feature type="compositionally biased region" description="Basic and acidic residues" evidence="1">
    <location>
        <begin position="317"/>
        <end position="329"/>
    </location>
</feature>
<dbReference type="Pfam" id="PF06634">
    <property type="entry name" value="DUF1156"/>
    <property type="match status" value="1"/>
</dbReference>
<dbReference type="SUPFAM" id="SSF53335">
    <property type="entry name" value="S-adenosyl-L-methionine-dependent methyltransferases"/>
    <property type="match status" value="2"/>
</dbReference>
<dbReference type="InterPro" id="IPR009537">
    <property type="entry name" value="DUF1156"/>
</dbReference>